<dbReference type="EMBL" id="CP059075">
    <property type="protein sequence ID" value="QRE03535.1"/>
    <property type="molecule type" value="Genomic_DNA"/>
</dbReference>
<dbReference type="AlphaFoldDB" id="A0A7U2NE64"/>
<gene>
    <name evidence="1" type="ORF">H0H26_11695</name>
</gene>
<reference evidence="1 2" key="1">
    <citation type="submission" date="2020-07" db="EMBL/GenBank/DDBJ databases">
        <title>Genomic characterization of Flavobacterium psychrophilum strains.</title>
        <authorList>
            <person name="Castillo D."/>
            <person name="Jorgensen J."/>
            <person name="Middelboe M."/>
        </authorList>
    </citation>
    <scope>NUCLEOTIDE SEQUENCE [LARGE SCALE GENOMIC DNA]</scope>
    <source>
        <strain evidence="1 2">FPS-R7</strain>
    </source>
</reference>
<protein>
    <submittedName>
        <fullName evidence="1">Uncharacterized protein</fullName>
    </submittedName>
</protein>
<proteinExistence type="predicted"/>
<evidence type="ECO:0000313" key="1">
    <source>
        <dbReference type="EMBL" id="QRE03535.1"/>
    </source>
</evidence>
<organism evidence="1 2">
    <name type="scientific">Flavobacterium psychrophilum</name>
    <dbReference type="NCBI Taxonomy" id="96345"/>
    <lineage>
        <taxon>Bacteria</taxon>
        <taxon>Pseudomonadati</taxon>
        <taxon>Bacteroidota</taxon>
        <taxon>Flavobacteriia</taxon>
        <taxon>Flavobacteriales</taxon>
        <taxon>Flavobacteriaceae</taxon>
        <taxon>Flavobacterium</taxon>
    </lineage>
</organism>
<dbReference type="Proteomes" id="UP000596329">
    <property type="component" value="Chromosome"/>
</dbReference>
<evidence type="ECO:0000313" key="2">
    <source>
        <dbReference type="Proteomes" id="UP000596329"/>
    </source>
</evidence>
<name>A0A7U2NE64_FLAPS</name>
<accession>A0A7U2NE64</accession>
<dbReference type="RefSeq" id="WP_203095854.1">
    <property type="nucleotide sequence ID" value="NZ_CP059075.1"/>
</dbReference>
<sequence>MSYTPSFLINHEQLIKYNTDNENIFEWEYFPHENDSPIKIISEAFPFSIQFGSLVRIKETEFAYIPTEFSFERVSLVGFLNENNIEHYIFGS</sequence>